<name>A0ACC1YH56_MELAZ</name>
<dbReference type="EMBL" id="CM051396">
    <property type="protein sequence ID" value="KAJ4722868.1"/>
    <property type="molecule type" value="Genomic_DNA"/>
</dbReference>
<sequence length="266" mass="30731">MELKEVEESKNDVISEVVEMNRRGKKRKSRRKREKITEQATVELPDPVKEVVLQDPLEVFGGDIMLMIVRNLDARSVVLSLLVSRGWHSFASSDSLWTSKCEELWLGKAHLPRLALVPGLPKLAAYSLSVMDGKRNRIMKEDLCDHVWEYHFNKVVPEYWLNLDPYWKGTRPLMHRHFHLDGSQTADPGDTVWGGHECCYTIVTSVVGEGKLREHYVRINHWPHMFVSRKLDWSWEMSNRIYCYSSVPDANREGGTGPLPALVEYS</sequence>
<organism evidence="1 2">
    <name type="scientific">Melia azedarach</name>
    <name type="common">Chinaberry tree</name>
    <dbReference type="NCBI Taxonomy" id="155640"/>
    <lineage>
        <taxon>Eukaryota</taxon>
        <taxon>Viridiplantae</taxon>
        <taxon>Streptophyta</taxon>
        <taxon>Embryophyta</taxon>
        <taxon>Tracheophyta</taxon>
        <taxon>Spermatophyta</taxon>
        <taxon>Magnoliopsida</taxon>
        <taxon>eudicotyledons</taxon>
        <taxon>Gunneridae</taxon>
        <taxon>Pentapetalae</taxon>
        <taxon>rosids</taxon>
        <taxon>malvids</taxon>
        <taxon>Sapindales</taxon>
        <taxon>Meliaceae</taxon>
        <taxon>Melia</taxon>
    </lineage>
</organism>
<keyword evidence="2" id="KW-1185">Reference proteome</keyword>
<accession>A0ACC1YH56</accession>
<protein>
    <submittedName>
        <fullName evidence="1">F-box domain containing protein</fullName>
    </submittedName>
</protein>
<evidence type="ECO:0000313" key="1">
    <source>
        <dbReference type="EMBL" id="KAJ4722868.1"/>
    </source>
</evidence>
<comment type="caution">
    <text evidence="1">The sequence shown here is derived from an EMBL/GenBank/DDBJ whole genome shotgun (WGS) entry which is preliminary data.</text>
</comment>
<reference evidence="1 2" key="1">
    <citation type="journal article" date="2023" name="Science">
        <title>Complex scaffold remodeling in plant triterpene biosynthesis.</title>
        <authorList>
            <person name="De La Pena R."/>
            <person name="Hodgson H."/>
            <person name="Liu J.C."/>
            <person name="Stephenson M.J."/>
            <person name="Martin A.C."/>
            <person name="Owen C."/>
            <person name="Harkess A."/>
            <person name="Leebens-Mack J."/>
            <person name="Jimenez L.E."/>
            <person name="Osbourn A."/>
            <person name="Sattely E.S."/>
        </authorList>
    </citation>
    <scope>NUCLEOTIDE SEQUENCE [LARGE SCALE GENOMIC DNA]</scope>
    <source>
        <strain evidence="2">cv. JPN11</strain>
        <tissue evidence="1">Leaf</tissue>
    </source>
</reference>
<evidence type="ECO:0000313" key="2">
    <source>
        <dbReference type="Proteomes" id="UP001164539"/>
    </source>
</evidence>
<proteinExistence type="predicted"/>
<dbReference type="Proteomes" id="UP001164539">
    <property type="component" value="Chromosome 3"/>
</dbReference>
<gene>
    <name evidence="1" type="ORF">OWV82_006303</name>
</gene>